<feature type="compositionally biased region" description="Low complexity" evidence="2">
    <location>
        <begin position="86"/>
        <end position="96"/>
    </location>
</feature>
<protein>
    <submittedName>
        <fullName evidence="4">Uncharacterized protein</fullName>
    </submittedName>
</protein>
<dbReference type="EMBL" id="LHPG02000020">
    <property type="protein sequence ID" value="PRW21023.1"/>
    <property type="molecule type" value="Genomic_DNA"/>
</dbReference>
<feature type="compositionally biased region" description="Low complexity" evidence="2">
    <location>
        <begin position="139"/>
        <end position="159"/>
    </location>
</feature>
<keyword evidence="3" id="KW-1133">Transmembrane helix</keyword>
<name>A0A2P6TEE9_CHLSO</name>
<evidence type="ECO:0000256" key="1">
    <source>
        <dbReference type="SAM" id="Coils"/>
    </source>
</evidence>
<comment type="caution">
    <text evidence="4">The sequence shown here is derived from an EMBL/GenBank/DDBJ whole genome shotgun (WGS) entry which is preliminary data.</text>
</comment>
<evidence type="ECO:0000256" key="2">
    <source>
        <dbReference type="SAM" id="MobiDB-lite"/>
    </source>
</evidence>
<feature type="region of interest" description="Disordered" evidence="2">
    <location>
        <begin position="433"/>
        <end position="452"/>
    </location>
</feature>
<sequence length="867" mass="91565">MAATRKMPLGDLTNRPEALAARGKTPAKAAATARQQPPAAEEQLGQQLEECDAFLHSFRQLSFNGPAAAAAAEEQDEPAPLEAEDSGTSTATAGSTHLGSPLAAFAAAKERLARNTREADSLLQAWKCLARNTRQGDEQPAAPDAATPRPRAQAEAAREPAALADASMARSSLLARLPLAKAAGQRGPLAGGASAAAATALLLQQRGNLLPQHQRQHVLLLRERLAATMQLCQALHEQNQANLAKVAQLVADNQHLSRSLHEARLDKETLQATIRALTREAAMLAQQAQRALLPASQPGTDVPAAGRPPRPGSAPATVTAAAAAAEPEGLNLVRDYSQALSEAGSCGGRCSSARQPGAAWQPSTSVRSFQWEAASEAAVQGGAAAASYVQGGGAEGAVCDKRRRLAPGMLAHCLRPAIREAVAEAAAMEAAGSSGSGSCRLPTPGRTPKRKLRQLGSGSIAAAGSMALAEDVVQASEAADEANKQQLVVAAAAAAAAAVAECVDFRTFELFESRWHGAAKWEPVPPRPAGLASMPPGLSKHALLAAFHRQQRQQSLVIDRVARGLSVVMWGTAALRFTTYGAPLEALACLACGLTSALLLGASLCRRCCYARFMQHATTVALLQAHAAAAYICVTGVHMLAGSGSSHSSNVLRFFFITLVHNTSFFQALAGLNSWPMTGMRTLIWVQLASVAMMVPRLRPLCQATLDTDEGAARLYAGANWLLRQLFSVIDAGPTGAPSSRLLHEMECLQVNMWSLLVGCAVSAYISWMREQRALERFAEQLGPAGESQLRRLRAQHPLFSHQRPALLVAVELYAMAAILWESIRTFLPPLVSWDDDMAHVLMVHSPWRSLFGSGSSWAQGSLFAAG</sequence>
<proteinExistence type="predicted"/>
<feature type="region of interest" description="Disordered" evidence="2">
    <location>
        <begin position="292"/>
        <end position="317"/>
    </location>
</feature>
<feature type="transmembrane region" description="Helical" evidence="3">
    <location>
        <begin position="584"/>
        <end position="605"/>
    </location>
</feature>
<evidence type="ECO:0000313" key="4">
    <source>
        <dbReference type="EMBL" id="PRW21023.1"/>
    </source>
</evidence>
<feature type="region of interest" description="Disordered" evidence="2">
    <location>
        <begin position="1"/>
        <end position="45"/>
    </location>
</feature>
<keyword evidence="3" id="KW-0812">Transmembrane</keyword>
<feature type="region of interest" description="Disordered" evidence="2">
    <location>
        <begin position="66"/>
        <end position="97"/>
    </location>
</feature>
<evidence type="ECO:0000313" key="5">
    <source>
        <dbReference type="Proteomes" id="UP000239899"/>
    </source>
</evidence>
<dbReference type="AlphaFoldDB" id="A0A2P6TEE9"/>
<keyword evidence="3" id="KW-0472">Membrane</keyword>
<feature type="transmembrane region" description="Helical" evidence="3">
    <location>
        <begin position="617"/>
        <end position="639"/>
    </location>
</feature>
<evidence type="ECO:0000256" key="3">
    <source>
        <dbReference type="SAM" id="Phobius"/>
    </source>
</evidence>
<feature type="region of interest" description="Disordered" evidence="2">
    <location>
        <begin position="133"/>
        <end position="159"/>
    </location>
</feature>
<keyword evidence="1" id="KW-0175">Coiled coil</keyword>
<gene>
    <name evidence="4" type="ORF">C2E21_8449</name>
</gene>
<keyword evidence="5" id="KW-1185">Reference proteome</keyword>
<reference evidence="4 5" key="1">
    <citation type="journal article" date="2018" name="Plant J.">
        <title>Genome sequences of Chlorella sorokiniana UTEX 1602 and Micractinium conductrix SAG 241.80: implications to maltose excretion by a green alga.</title>
        <authorList>
            <person name="Arriola M.B."/>
            <person name="Velmurugan N."/>
            <person name="Zhang Y."/>
            <person name="Plunkett M.H."/>
            <person name="Hondzo H."/>
            <person name="Barney B.M."/>
        </authorList>
    </citation>
    <scope>NUCLEOTIDE SEQUENCE [LARGE SCALE GENOMIC DNA]</scope>
    <source>
        <strain evidence="5">UTEX 1602</strain>
    </source>
</reference>
<feature type="compositionally biased region" description="Acidic residues" evidence="2">
    <location>
        <begin position="73"/>
        <end position="85"/>
    </location>
</feature>
<organism evidence="4 5">
    <name type="scientific">Chlorella sorokiniana</name>
    <name type="common">Freshwater green alga</name>
    <dbReference type="NCBI Taxonomy" id="3076"/>
    <lineage>
        <taxon>Eukaryota</taxon>
        <taxon>Viridiplantae</taxon>
        <taxon>Chlorophyta</taxon>
        <taxon>core chlorophytes</taxon>
        <taxon>Trebouxiophyceae</taxon>
        <taxon>Chlorellales</taxon>
        <taxon>Chlorellaceae</taxon>
        <taxon>Chlorella clade</taxon>
        <taxon>Chlorella</taxon>
    </lineage>
</organism>
<feature type="coiled-coil region" evidence="1">
    <location>
        <begin position="260"/>
        <end position="287"/>
    </location>
</feature>
<dbReference type="Proteomes" id="UP000239899">
    <property type="component" value="Unassembled WGS sequence"/>
</dbReference>
<accession>A0A2P6TEE9</accession>
<feature type="transmembrane region" description="Helical" evidence="3">
    <location>
        <begin position="651"/>
        <end position="670"/>
    </location>
</feature>
<feature type="compositionally biased region" description="Low complexity" evidence="2">
    <location>
        <begin position="18"/>
        <end position="45"/>
    </location>
</feature>
<dbReference type="OrthoDB" id="514548at2759"/>